<dbReference type="EMBL" id="GBRH01165127">
    <property type="protein sequence ID" value="JAE32769.1"/>
    <property type="molecule type" value="Transcribed_RNA"/>
</dbReference>
<evidence type="ECO:0000256" key="1">
    <source>
        <dbReference type="SAM" id="Phobius"/>
    </source>
</evidence>
<proteinExistence type="predicted"/>
<reference evidence="2" key="1">
    <citation type="submission" date="2014-09" db="EMBL/GenBank/DDBJ databases">
        <authorList>
            <person name="Magalhaes I.L.F."/>
            <person name="Oliveira U."/>
            <person name="Santos F.R."/>
            <person name="Vidigal T.H.D.A."/>
            <person name="Brescovit A.D."/>
            <person name="Santos A.J."/>
        </authorList>
    </citation>
    <scope>NUCLEOTIDE SEQUENCE</scope>
    <source>
        <tissue evidence="2">Shoot tissue taken approximately 20 cm above the soil surface</tissue>
    </source>
</reference>
<protein>
    <submittedName>
        <fullName evidence="2">Uncharacterized protein</fullName>
    </submittedName>
</protein>
<feature type="transmembrane region" description="Helical" evidence="1">
    <location>
        <begin position="12"/>
        <end position="31"/>
    </location>
</feature>
<sequence length="49" mass="5185">MNVGVQKPPKLAILFLLFTVASRSTIVFLLAGDELPWKLDGGSAGEVQG</sequence>
<name>A0A0A9HAC3_ARUDO</name>
<keyword evidence="1" id="KW-0472">Membrane</keyword>
<keyword evidence="1" id="KW-1133">Transmembrane helix</keyword>
<keyword evidence="1" id="KW-0812">Transmembrane</keyword>
<evidence type="ECO:0000313" key="2">
    <source>
        <dbReference type="EMBL" id="JAE32769.1"/>
    </source>
</evidence>
<reference evidence="2" key="2">
    <citation type="journal article" date="2015" name="Data Brief">
        <title>Shoot transcriptome of the giant reed, Arundo donax.</title>
        <authorList>
            <person name="Barrero R.A."/>
            <person name="Guerrero F.D."/>
            <person name="Moolhuijzen P."/>
            <person name="Goolsby J.A."/>
            <person name="Tidwell J."/>
            <person name="Bellgard S.E."/>
            <person name="Bellgard M.I."/>
        </authorList>
    </citation>
    <scope>NUCLEOTIDE SEQUENCE</scope>
    <source>
        <tissue evidence="2">Shoot tissue taken approximately 20 cm above the soil surface</tissue>
    </source>
</reference>
<accession>A0A0A9HAC3</accession>
<organism evidence="2">
    <name type="scientific">Arundo donax</name>
    <name type="common">Giant reed</name>
    <name type="synonym">Donax arundinaceus</name>
    <dbReference type="NCBI Taxonomy" id="35708"/>
    <lineage>
        <taxon>Eukaryota</taxon>
        <taxon>Viridiplantae</taxon>
        <taxon>Streptophyta</taxon>
        <taxon>Embryophyta</taxon>
        <taxon>Tracheophyta</taxon>
        <taxon>Spermatophyta</taxon>
        <taxon>Magnoliopsida</taxon>
        <taxon>Liliopsida</taxon>
        <taxon>Poales</taxon>
        <taxon>Poaceae</taxon>
        <taxon>PACMAD clade</taxon>
        <taxon>Arundinoideae</taxon>
        <taxon>Arundineae</taxon>
        <taxon>Arundo</taxon>
    </lineage>
</organism>
<dbReference type="AlphaFoldDB" id="A0A0A9HAC3"/>